<dbReference type="Proteomes" id="UP001239111">
    <property type="component" value="Chromosome 2"/>
</dbReference>
<name>A0ACC2P853_9HYME</name>
<keyword evidence="2" id="KW-1185">Reference proteome</keyword>
<dbReference type="EMBL" id="CM056742">
    <property type="protein sequence ID" value="KAJ8679613.1"/>
    <property type="molecule type" value="Genomic_DNA"/>
</dbReference>
<comment type="caution">
    <text evidence="1">The sequence shown here is derived from an EMBL/GenBank/DDBJ whole genome shotgun (WGS) entry which is preliminary data.</text>
</comment>
<accession>A0ACC2P853</accession>
<evidence type="ECO:0000313" key="1">
    <source>
        <dbReference type="EMBL" id="KAJ8679613.1"/>
    </source>
</evidence>
<protein>
    <submittedName>
        <fullName evidence="1">Uncharacterized protein</fullName>
    </submittedName>
</protein>
<organism evidence="1 2">
    <name type="scientific">Eretmocerus hayati</name>
    <dbReference type="NCBI Taxonomy" id="131215"/>
    <lineage>
        <taxon>Eukaryota</taxon>
        <taxon>Metazoa</taxon>
        <taxon>Ecdysozoa</taxon>
        <taxon>Arthropoda</taxon>
        <taxon>Hexapoda</taxon>
        <taxon>Insecta</taxon>
        <taxon>Pterygota</taxon>
        <taxon>Neoptera</taxon>
        <taxon>Endopterygota</taxon>
        <taxon>Hymenoptera</taxon>
        <taxon>Apocrita</taxon>
        <taxon>Proctotrupomorpha</taxon>
        <taxon>Chalcidoidea</taxon>
        <taxon>Aphelinidae</taxon>
        <taxon>Aphelininae</taxon>
        <taxon>Eretmocerus</taxon>
    </lineage>
</organism>
<gene>
    <name evidence="1" type="ORF">QAD02_015400</name>
</gene>
<proteinExistence type="predicted"/>
<reference evidence="1" key="1">
    <citation type="submission" date="2023-04" db="EMBL/GenBank/DDBJ databases">
        <title>A chromosome-level genome assembly of the parasitoid wasp Eretmocerus hayati.</title>
        <authorList>
            <person name="Zhong Y."/>
            <person name="Liu S."/>
            <person name="Liu Y."/>
        </authorList>
    </citation>
    <scope>NUCLEOTIDE SEQUENCE</scope>
    <source>
        <strain evidence="1">ZJU_SS_LIU_2023</strain>
    </source>
</reference>
<evidence type="ECO:0000313" key="2">
    <source>
        <dbReference type="Proteomes" id="UP001239111"/>
    </source>
</evidence>
<sequence length="1227" mass="137903">MSCNGGPSTSIGDQQQHRSLEQDTSMDCTPIVTYAGDQKLFKTLEKSLVGAIPTDTAEWRRSYDRPIKHVKLEAKFIPFSQEILPLEKDCKLIKRPIFHTYWSECSDVDVYKSSLKDNIDSWLKSLAKVGIQDWMIILVENFDAKKGNKLLPRTTVLDKIRSDFASKHGDRCLSIINPIRSESRSGESWRGMIARIRHLMLTAYDRTLLKFEELIREHREKRNQNGWNFCHYFLLQEELAFVLEMLSLYEEALVQYDELDALFTQFILNSNVGGTPVWLRSFQNPLNQWTGVNLKSSLDFNTRILIAECNASLLDFRSYLFGRQCAMLLSLRKPWEVAQRCLSFVHDTMNELRILDIQRPEGSIECWAFLCALEVLHACQSSTSNLDNSQQLHLCSLHTASLWALARDKLENLGRLCGLMPGCEPTSEQLHTVVYLIAGMGDSEPTSHDPNNPAPTDKLKEALSSKEAFRKQYLYHTELAMGTYKHVKRIRSARMIGKELAQFYSEMNENQKAVVFLLDALQTYSSEGWIHLAAQTQHELAQCYKKMDDVERYTKICAAIASTELLHLTIRNSYLDEMLAYAKLLKDPQPLLTDFANSFVLIEMEVNVTDKVIEDCEVTVEAVVKSLLPRPVECSRAELSVEEVQKPNVKRKGAKSNDVNVELLLKCRIEDAKNPMDPCLQNYPAWAQINLKEDKSIGSVVVEIGQSARKPVKRSDSVKLRKPSTSIKGDFTGALTNVTEFMLQPGLNKVVLTKRVDRQGLYRVGQLSLVVEKKLEFLTSSLEPRLCYSVAKTQPTIFLHCSRDLLAGLVQSIELVISSGSVRISEGSKLKIRTSRGLTISTIDETRDNRKCALREIELPIPACEPFDTTKIKLDVLADLPPKKDSSSMEHKLSIQCPWNSEESISLHFGTPLMSTMKLHTAKRRKFIQVIVVGSSSQLLQLTEPQLSSGTSADVQFKSLNPTAGQKLVIGNGMSVSFMWEVEVGKEEETFTIPIKTEFKLKYIAIQNIEDVDDVDSSQGSTNVVDDPLHIRSMEKVEKESNVYRCNFDVTDYATLFTVSSKIETIGNSSGGGGGGGGDFCRAGSMCHLCLTVTRMHNHQIHNQTNHHHHHQSPHPPQLMYEVLADQTMWAVCGRTAGVVSLESQDKQSVTLDVMPLTSGFLPLPVVRLSRYIPAAVELKNDIARKNDLASGGGPRLEPFSPGQVYNASKAQQVHVLPAASMTADMN</sequence>